<keyword evidence="4" id="KW-1185">Reference proteome</keyword>
<evidence type="ECO:0000313" key="4">
    <source>
        <dbReference type="Proteomes" id="UP000265955"/>
    </source>
</evidence>
<proteinExistence type="predicted"/>
<comment type="caution">
    <text evidence="3">The sequence shown here is derived from an EMBL/GenBank/DDBJ whole genome shotgun (WGS) entry which is preliminary data.</text>
</comment>
<dbReference type="Proteomes" id="UP000265955">
    <property type="component" value="Unassembled WGS sequence"/>
</dbReference>
<keyword evidence="1" id="KW-0597">Phosphoprotein</keyword>
<organism evidence="3 4">
    <name type="scientific">Noviherbaspirillum saxi</name>
    <dbReference type="NCBI Taxonomy" id="2320863"/>
    <lineage>
        <taxon>Bacteria</taxon>
        <taxon>Pseudomonadati</taxon>
        <taxon>Pseudomonadota</taxon>
        <taxon>Betaproteobacteria</taxon>
        <taxon>Burkholderiales</taxon>
        <taxon>Oxalobacteraceae</taxon>
        <taxon>Noviherbaspirillum</taxon>
    </lineage>
</organism>
<protein>
    <submittedName>
        <fullName evidence="3">Response regulator</fullName>
    </submittedName>
</protein>
<reference evidence="4" key="1">
    <citation type="submission" date="2018-09" db="EMBL/GenBank/DDBJ databases">
        <authorList>
            <person name="Zhu H."/>
        </authorList>
    </citation>
    <scope>NUCLEOTIDE SEQUENCE [LARGE SCALE GENOMIC DNA]</scope>
    <source>
        <strain evidence="4">K1R23-30</strain>
    </source>
</reference>
<dbReference type="EMBL" id="QYUO01000001">
    <property type="protein sequence ID" value="RJF98959.1"/>
    <property type="molecule type" value="Genomic_DNA"/>
</dbReference>
<evidence type="ECO:0000313" key="3">
    <source>
        <dbReference type="EMBL" id="RJF98959.1"/>
    </source>
</evidence>
<dbReference type="SMART" id="SM00448">
    <property type="entry name" value="REC"/>
    <property type="match status" value="1"/>
</dbReference>
<evidence type="ECO:0000256" key="1">
    <source>
        <dbReference type="PROSITE-ProRule" id="PRU00169"/>
    </source>
</evidence>
<dbReference type="InterPro" id="IPR011006">
    <property type="entry name" value="CheY-like_superfamily"/>
</dbReference>
<dbReference type="PROSITE" id="PS50110">
    <property type="entry name" value="RESPONSE_REGULATORY"/>
    <property type="match status" value="1"/>
</dbReference>
<accession>A0A3A3GDI3</accession>
<dbReference type="InterPro" id="IPR001789">
    <property type="entry name" value="Sig_transdc_resp-reg_receiver"/>
</dbReference>
<dbReference type="CDD" id="cd00156">
    <property type="entry name" value="REC"/>
    <property type="match status" value="1"/>
</dbReference>
<dbReference type="PANTHER" id="PTHR43228:SF1">
    <property type="entry name" value="TWO-COMPONENT RESPONSE REGULATOR ARR22"/>
    <property type="match status" value="1"/>
</dbReference>
<dbReference type="InterPro" id="IPR052048">
    <property type="entry name" value="ST_Response_Regulator"/>
</dbReference>
<dbReference type="OrthoDB" id="8964771at2"/>
<dbReference type="GO" id="GO:0000160">
    <property type="term" value="P:phosphorelay signal transduction system"/>
    <property type="evidence" value="ECO:0007669"/>
    <property type="project" value="InterPro"/>
</dbReference>
<sequence>MLIPSKQLKVVIADDDSTTCSVLRLLLREHGHQVVAEARDGEKAVELCELHKPDIAFLDIDMPKLNGHQAAQRIRDNTPGVGIIMISALPTLENVQNALQAGASSFVVKPFNAVKVEDAIAQYMRQKQL</sequence>
<dbReference type="AlphaFoldDB" id="A0A3A3GDI3"/>
<gene>
    <name evidence="3" type="ORF">D3871_10880</name>
</gene>
<feature type="modified residue" description="4-aspartylphosphate" evidence="1">
    <location>
        <position position="59"/>
    </location>
</feature>
<dbReference type="Pfam" id="PF00072">
    <property type="entry name" value="Response_reg"/>
    <property type="match status" value="1"/>
</dbReference>
<dbReference type="PANTHER" id="PTHR43228">
    <property type="entry name" value="TWO-COMPONENT RESPONSE REGULATOR"/>
    <property type="match status" value="1"/>
</dbReference>
<dbReference type="Gene3D" id="3.40.50.2300">
    <property type="match status" value="1"/>
</dbReference>
<feature type="domain" description="Response regulatory" evidence="2">
    <location>
        <begin position="9"/>
        <end position="124"/>
    </location>
</feature>
<evidence type="ECO:0000259" key="2">
    <source>
        <dbReference type="PROSITE" id="PS50110"/>
    </source>
</evidence>
<dbReference type="SUPFAM" id="SSF52172">
    <property type="entry name" value="CheY-like"/>
    <property type="match status" value="1"/>
</dbReference>
<dbReference type="RefSeq" id="WP_119768905.1">
    <property type="nucleotide sequence ID" value="NZ_QYUO01000001.1"/>
</dbReference>
<name>A0A3A3GDI3_9BURK</name>